<dbReference type="AlphaFoldDB" id="A0A7G9ZD38"/>
<accession>A0A7G9ZD38</accession>
<organism evidence="1">
    <name type="scientific">Candidatus Methanophaga sp. ANME-1 ERB7</name>
    <dbReference type="NCBI Taxonomy" id="2759913"/>
    <lineage>
        <taxon>Archaea</taxon>
        <taxon>Methanobacteriati</taxon>
        <taxon>Methanobacteriota</taxon>
        <taxon>Stenosarchaea group</taxon>
        <taxon>Methanomicrobia</taxon>
        <taxon>Candidatus Methanophagales</taxon>
        <taxon>Candidatus Methanophagaceae</taxon>
        <taxon>Candidatus Methanophaga</taxon>
    </lineage>
</organism>
<reference evidence="1" key="1">
    <citation type="submission" date="2020-06" db="EMBL/GenBank/DDBJ databases">
        <title>Unique genomic features of the anaerobic methanotrophic archaea.</title>
        <authorList>
            <person name="Chadwick G.L."/>
            <person name="Skennerton C.T."/>
            <person name="Laso-Perez R."/>
            <person name="Leu A.O."/>
            <person name="Speth D.R."/>
            <person name="Yu H."/>
            <person name="Morgan-Lang C."/>
            <person name="Hatzenpichler R."/>
            <person name="Goudeau D."/>
            <person name="Malmstrom R."/>
            <person name="Brazelton W.J."/>
            <person name="Woyke T."/>
            <person name="Hallam S.J."/>
            <person name="Tyson G.W."/>
            <person name="Wegener G."/>
            <person name="Boetius A."/>
            <person name="Orphan V."/>
        </authorList>
    </citation>
    <scope>NUCLEOTIDE SEQUENCE</scope>
</reference>
<evidence type="ECO:0008006" key="2">
    <source>
        <dbReference type="Google" id="ProtNLM"/>
    </source>
</evidence>
<protein>
    <recommendedName>
        <fullName evidence="2">GTPase</fullName>
    </recommendedName>
</protein>
<proteinExistence type="predicted"/>
<evidence type="ECO:0000313" key="1">
    <source>
        <dbReference type="EMBL" id="QNO58172.1"/>
    </source>
</evidence>
<dbReference type="EMBL" id="MT631715">
    <property type="protein sequence ID" value="QNO58172.1"/>
    <property type="molecule type" value="Genomic_DNA"/>
</dbReference>
<name>A0A7G9ZD38_9EURY</name>
<sequence length="86" mass="9424">MAFTATQIPDIGSLLPAMGYCDEQIHDLEQRINSSGCDAVVIDTPSDLMRVITLNKPATRVRYGIKEIGDANLEEVIDVFLEQVSA</sequence>
<gene>
    <name evidence="1" type="ORF">ACBHHCEK_00040</name>
</gene>